<keyword evidence="3 6" id="KW-0812">Transmembrane</keyword>
<comment type="subcellular location">
    <subcellularLocation>
        <location evidence="1">Cell membrane</location>
        <topology evidence="1">Multi-pass membrane protein</topology>
    </subcellularLocation>
</comment>
<feature type="transmembrane region" description="Helical" evidence="6">
    <location>
        <begin position="272"/>
        <end position="296"/>
    </location>
</feature>
<feature type="transmembrane region" description="Helical" evidence="6">
    <location>
        <begin position="174"/>
        <end position="193"/>
    </location>
</feature>
<dbReference type="PANTHER" id="PTHR42718">
    <property type="entry name" value="MAJOR FACILITATOR SUPERFAMILY MULTIDRUG TRANSPORTER MFSC"/>
    <property type="match status" value="1"/>
</dbReference>
<dbReference type="InterPro" id="IPR020846">
    <property type="entry name" value="MFS_dom"/>
</dbReference>
<keyword evidence="4 6" id="KW-1133">Transmembrane helix</keyword>
<evidence type="ECO:0000256" key="6">
    <source>
        <dbReference type="SAM" id="Phobius"/>
    </source>
</evidence>
<keyword evidence="5 6" id="KW-0472">Membrane</keyword>
<evidence type="ECO:0000313" key="8">
    <source>
        <dbReference type="EMBL" id="NKY00550.1"/>
    </source>
</evidence>
<gene>
    <name evidence="8" type="ORF">HGA05_03070</name>
</gene>
<feature type="transmembrane region" description="Helical" evidence="6">
    <location>
        <begin position="109"/>
        <end position="130"/>
    </location>
</feature>
<feature type="transmembrane region" description="Helical" evidence="6">
    <location>
        <begin position="52"/>
        <end position="73"/>
    </location>
</feature>
<dbReference type="GO" id="GO:0005886">
    <property type="term" value="C:plasma membrane"/>
    <property type="evidence" value="ECO:0007669"/>
    <property type="project" value="UniProtKB-SubCell"/>
</dbReference>
<organism evidence="8 9">
    <name type="scientific">Gordonia polyisoprenivorans</name>
    <dbReference type="NCBI Taxonomy" id="84595"/>
    <lineage>
        <taxon>Bacteria</taxon>
        <taxon>Bacillati</taxon>
        <taxon>Actinomycetota</taxon>
        <taxon>Actinomycetes</taxon>
        <taxon>Mycobacteriales</taxon>
        <taxon>Gordoniaceae</taxon>
        <taxon>Gordonia</taxon>
    </lineage>
</organism>
<dbReference type="PROSITE" id="PS50850">
    <property type="entry name" value="MFS"/>
    <property type="match status" value="1"/>
</dbReference>
<sequence>MVVGMSSSTTRRPVSPALVIVAAAASVLLLSMIQTLAVPVLPQIGEQLDVSLTTVGWVTTATMLAASAFTPLLGRLGDVYGHKRVIVAALALTLAGSLVAALADSIDVLIVGRVLQGASFGLFPLAISVLREELPRERLTAAMAITASALGVGSGLALVATGLLTRNDADYRRIFWLCVAMTVVVIGLMLAAVPNRAGSGGRVDYAGALVLAIGLVCLLLPTSQGHAWGWGSARVIGLYVAAVVVLVGFWVLQSRRATPLVSVDLLKHRAVLATNTASLCVGFAMFSVFLGATYFVQTPELLAGYGFGASVLRTSVVFMLPAAIVSILVGPIAGLLVARSGPRVVLLGAGIVGVAGMMMLTVLHDNTGEMIGGLIVANVAVAAAYAAMPALLVANVEPQETGIANSINSIMRTVGGAVGSAVIITVLAAEVAVHSVRGVPVALPTENAYRVAFLLGAGAFALAAALAAFAIPRGGHPMSAHQREEEIAVGAAGEFSTASVSLD</sequence>
<dbReference type="PANTHER" id="PTHR42718:SF9">
    <property type="entry name" value="MAJOR FACILITATOR SUPERFAMILY MULTIDRUG TRANSPORTER MFSC"/>
    <property type="match status" value="1"/>
</dbReference>
<dbReference type="InterPro" id="IPR036259">
    <property type="entry name" value="MFS_trans_sf"/>
</dbReference>
<protein>
    <submittedName>
        <fullName evidence="8">MFS transporter</fullName>
    </submittedName>
</protein>
<dbReference type="GO" id="GO:0022857">
    <property type="term" value="F:transmembrane transporter activity"/>
    <property type="evidence" value="ECO:0007669"/>
    <property type="project" value="InterPro"/>
</dbReference>
<reference evidence="8 9" key="1">
    <citation type="submission" date="2020-04" db="EMBL/GenBank/DDBJ databases">
        <title>MicrobeNet Type strains.</title>
        <authorList>
            <person name="Nicholson A.C."/>
        </authorList>
    </citation>
    <scope>NUCLEOTIDE SEQUENCE [LARGE SCALE GENOMIC DNA]</scope>
    <source>
        <strain evidence="8 9">ATCC BAA-14</strain>
    </source>
</reference>
<evidence type="ECO:0000256" key="3">
    <source>
        <dbReference type="ARBA" id="ARBA00022692"/>
    </source>
</evidence>
<feature type="transmembrane region" description="Helical" evidence="6">
    <location>
        <begin position="414"/>
        <end position="436"/>
    </location>
</feature>
<dbReference type="Pfam" id="PF07690">
    <property type="entry name" value="MFS_1"/>
    <property type="match status" value="1"/>
</dbReference>
<feature type="transmembrane region" description="Helical" evidence="6">
    <location>
        <begin position="344"/>
        <end position="364"/>
    </location>
</feature>
<feature type="domain" description="Major facilitator superfamily (MFS) profile" evidence="7">
    <location>
        <begin position="19"/>
        <end position="475"/>
    </location>
</feature>
<feature type="transmembrane region" description="Helical" evidence="6">
    <location>
        <begin position="448"/>
        <end position="471"/>
    </location>
</feature>
<comment type="caution">
    <text evidence="8">The sequence shown here is derived from an EMBL/GenBank/DDBJ whole genome shotgun (WGS) entry which is preliminary data.</text>
</comment>
<evidence type="ECO:0000256" key="1">
    <source>
        <dbReference type="ARBA" id="ARBA00004651"/>
    </source>
</evidence>
<dbReference type="AlphaFoldDB" id="A0A846WI41"/>
<keyword evidence="2" id="KW-0813">Transport</keyword>
<accession>A0A846WI41</accession>
<feature type="transmembrane region" description="Helical" evidence="6">
    <location>
        <begin position="142"/>
        <end position="162"/>
    </location>
</feature>
<dbReference type="SUPFAM" id="SSF103473">
    <property type="entry name" value="MFS general substrate transporter"/>
    <property type="match status" value="1"/>
</dbReference>
<feature type="transmembrane region" description="Helical" evidence="6">
    <location>
        <begin position="316"/>
        <end position="337"/>
    </location>
</feature>
<evidence type="ECO:0000256" key="2">
    <source>
        <dbReference type="ARBA" id="ARBA00022448"/>
    </source>
</evidence>
<name>A0A846WI41_9ACTN</name>
<evidence type="ECO:0000313" key="9">
    <source>
        <dbReference type="Proteomes" id="UP000563898"/>
    </source>
</evidence>
<dbReference type="Gene3D" id="1.20.1250.20">
    <property type="entry name" value="MFS general substrate transporter like domains"/>
    <property type="match status" value="2"/>
</dbReference>
<dbReference type="EMBL" id="JAAXPC010000001">
    <property type="protein sequence ID" value="NKY00550.1"/>
    <property type="molecule type" value="Genomic_DNA"/>
</dbReference>
<feature type="transmembrane region" description="Helical" evidence="6">
    <location>
        <begin position="370"/>
        <end position="393"/>
    </location>
</feature>
<evidence type="ECO:0000256" key="5">
    <source>
        <dbReference type="ARBA" id="ARBA00023136"/>
    </source>
</evidence>
<feature type="transmembrane region" description="Helical" evidence="6">
    <location>
        <begin position="205"/>
        <end position="223"/>
    </location>
</feature>
<dbReference type="InterPro" id="IPR011701">
    <property type="entry name" value="MFS"/>
</dbReference>
<evidence type="ECO:0000259" key="7">
    <source>
        <dbReference type="PROSITE" id="PS50850"/>
    </source>
</evidence>
<dbReference type="Proteomes" id="UP000563898">
    <property type="component" value="Unassembled WGS sequence"/>
</dbReference>
<feature type="transmembrane region" description="Helical" evidence="6">
    <location>
        <begin position="85"/>
        <end position="103"/>
    </location>
</feature>
<proteinExistence type="predicted"/>
<evidence type="ECO:0000256" key="4">
    <source>
        <dbReference type="ARBA" id="ARBA00022989"/>
    </source>
</evidence>
<feature type="transmembrane region" description="Helical" evidence="6">
    <location>
        <begin position="235"/>
        <end position="252"/>
    </location>
</feature>